<keyword evidence="4" id="KW-1185">Reference proteome</keyword>
<protein>
    <submittedName>
        <fullName evidence="2">Down syndrome cell adhesion molecule-like protein 1</fullName>
    </submittedName>
</protein>
<dbReference type="SUPFAM" id="SSF49265">
    <property type="entry name" value="Fibronectin type III"/>
    <property type="match status" value="1"/>
</dbReference>
<evidence type="ECO:0000313" key="3">
    <source>
        <dbReference type="EMBL" id="GIY04868.1"/>
    </source>
</evidence>
<dbReference type="InterPro" id="IPR036116">
    <property type="entry name" value="FN3_sf"/>
</dbReference>
<evidence type="ECO:0000313" key="2">
    <source>
        <dbReference type="EMBL" id="GIY04772.1"/>
    </source>
</evidence>
<dbReference type="Gene3D" id="2.60.40.10">
    <property type="entry name" value="Immunoglobulins"/>
    <property type="match status" value="1"/>
</dbReference>
<dbReference type="Proteomes" id="UP001054837">
    <property type="component" value="Unassembled WGS sequence"/>
</dbReference>
<accession>A0AAV4Q4J2</accession>
<evidence type="ECO:0000313" key="4">
    <source>
        <dbReference type="Proteomes" id="UP001054837"/>
    </source>
</evidence>
<name>A0AAV4Q4J2_9ARAC</name>
<reference evidence="3 4" key="1">
    <citation type="submission" date="2021-06" db="EMBL/GenBank/DDBJ databases">
        <title>Caerostris darwini draft genome.</title>
        <authorList>
            <person name="Kono N."/>
            <person name="Arakawa K."/>
        </authorList>
    </citation>
    <scope>NUCLEOTIDE SEQUENCE [LARGE SCALE GENOMIC DNA]</scope>
</reference>
<gene>
    <name evidence="2" type="primary">DSCAML1_3</name>
    <name evidence="3" type="ORF">CDAR_108881</name>
    <name evidence="2" type="ORF">CDAR_259961</name>
</gene>
<dbReference type="Pfam" id="PF00041">
    <property type="entry name" value="fn3"/>
    <property type="match status" value="1"/>
</dbReference>
<dbReference type="CDD" id="cd00063">
    <property type="entry name" value="FN3"/>
    <property type="match status" value="1"/>
</dbReference>
<dbReference type="EMBL" id="BPLQ01003972">
    <property type="protein sequence ID" value="GIY04772.1"/>
    <property type="molecule type" value="Genomic_DNA"/>
</dbReference>
<dbReference type="InterPro" id="IPR003961">
    <property type="entry name" value="FN3_dom"/>
</dbReference>
<dbReference type="PROSITE" id="PS50853">
    <property type="entry name" value="FN3"/>
    <property type="match status" value="1"/>
</dbReference>
<dbReference type="AlphaFoldDB" id="A0AAV4Q4J2"/>
<dbReference type="EMBL" id="BPLQ01003986">
    <property type="protein sequence ID" value="GIY04868.1"/>
    <property type="molecule type" value="Genomic_DNA"/>
</dbReference>
<sequence length="76" mass="8625">MKNILQLAKYFSQLIDNFGKWHNRMQNVTVTGTDSTGIVMGLKPSKIYLFRVLAENRIGRSEPSKPVEALTQEEGK</sequence>
<dbReference type="InterPro" id="IPR013783">
    <property type="entry name" value="Ig-like_fold"/>
</dbReference>
<proteinExistence type="predicted"/>
<evidence type="ECO:0000259" key="1">
    <source>
        <dbReference type="PROSITE" id="PS50853"/>
    </source>
</evidence>
<comment type="caution">
    <text evidence="3">The sequence shown here is derived from an EMBL/GenBank/DDBJ whole genome shotgun (WGS) entry which is preliminary data.</text>
</comment>
<feature type="domain" description="Fibronectin type-III" evidence="1">
    <location>
        <begin position="1"/>
        <end position="74"/>
    </location>
</feature>
<organism evidence="3 4">
    <name type="scientific">Caerostris darwini</name>
    <dbReference type="NCBI Taxonomy" id="1538125"/>
    <lineage>
        <taxon>Eukaryota</taxon>
        <taxon>Metazoa</taxon>
        <taxon>Ecdysozoa</taxon>
        <taxon>Arthropoda</taxon>
        <taxon>Chelicerata</taxon>
        <taxon>Arachnida</taxon>
        <taxon>Araneae</taxon>
        <taxon>Araneomorphae</taxon>
        <taxon>Entelegynae</taxon>
        <taxon>Araneoidea</taxon>
        <taxon>Araneidae</taxon>
        <taxon>Caerostris</taxon>
    </lineage>
</organism>